<dbReference type="InterPro" id="IPR037883">
    <property type="entry name" value="Knr4/Smi1-like_sf"/>
</dbReference>
<dbReference type="AlphaFoldDB" id="A0A1G9QP79"/>
<dbReference type="RefSeq" id="WP_090946180.1">
    <property type="nucleotide sequence ID" value="NZ_FNDJ01000036.1"/>
</dbReference>
<evidence type="ECO:0000259" key="1">
    <source>
        <dbReference type="SMART" id="SM00860"/>
    </source>
</evidence>
<evidence type="ECO:0000313" key="3">
    <source>
        <dbReference type="Proteomes" id="UP000199202"/>
    </source>
</evidence>
<evidence type="ECO:0000313" key="2">
    <source>
        <dbReference type="EMBL" id="SDM12796.1"/>
    </source>
</evidence>
<dbReference type="EMBL" id="FNDJ01000036">
    <property type="protein sequence ID" value="SDM12796.1"/>
    <property type="molecule type" value="Genomic_DNA"/>
</dbReference>
<feature type="domain" description="Knr4/Smi1-like" evidence="1">
    <location>
        <begin position="42"/>
        <end position="165"/>
    </location>
</feature>
<dbReference type="Gene3D" id="3.40.1580.10">
    <property type="entry name" value="SMI1/KNR4-like"/>
    <property type="match status" value="1"/>
</dbReference>
<gene>
    <name evidence="2" type="ORF">SAMN05421869_136108</name>
</gene>
<sequence>MNRTAWKSFLERWNEDLFTVPDMRPQSVLNKPVIDSWFGFPPASIEQVGAAEKRLGCTLPPSLREFLLTSDGWQRAGYFGGEVRGTGELGWLRDLEPSWVKALGSDEGTALMQRALLLSEAADDGVLFLAPGDADEHGEWAAYELFSWSDEGPERHGSFAELMDDLRAGFYALQYPQGRP</sequence>
<dbReference type="OrthoDB" id="458118at2"/>
<name>A0A1G9QP79_9ACTN</name>
<dbReference type="InterPro" id="IPR018958">
    <property type="entry name" value="Knr4/Smi1-like_dom"/>
</dbReference>
<protein>
    <submittedName>
        <fullName evidence="2">SMI1 / KNR4 family (SUKH-1)</fullName>
    </submittedName>
</protein>
<dbReference type="SMART" id="SM00860">
    <property type="entry name" value="SMI1_KNR4"/>
    <property type="match status" value="1"/>
</dbReference>
<dbReference type="Proteomes" id="UP000199202">
    <property type="component" value="Unassembled WGS sequence"/>
</dbReference>
<dbReference type="SUPFAM" id="SSF160631">
    <property type="entry name" value="SMI1/KNR4-like"/>
    <property type="match status" value="1"/>
</dbReference>
<proteinExistence type="predicted"/>
<accession>A0A1G9QP79</accession>
<reference evidence="2 3" key="1">
    <citation type="submission" date="2016-10" db="EMBL/GenBank/DDBJ databases">
        <authorList>
            <person name="de Groot N.N."/>
        </authorList>
    </citation>
    <scope>NUCLEOTIDE SEQUENCE [LARGE SCALE GENOMIC DNA]</scope>
    <source>
        <strain evidence="2 3">CGMCC 4.6533</strain>
    </source>
</reference>
<keyword evidence="3" id="KW-1185">Reference proteome</keyword>
<dbReference type="Pfam" id="PF09346">
    <property type="entry name" value="SMI1_KNR4"/>
    <property type="match status" value="1"/>
</dbReference>
<dbReference type="STRING" id="633440.SAMN05421869_136108"/>
<organism evidence="2 3">
    <name type="scientific">Nonomuraea jiangxiensis</name>
    <dbReference type="NCBI Taxonomy" id="633440"/>
    <lineage>
        <taxon>Bacteria</taxon>
        <taxon>Bacillati</taxon>
        <taxon>Actinomycetota</taxon>
        <taxon>Actinomycetes</taxon>
        <taxon>Streptosporangiales</taxon>
        <taxon>Streptosporangiaceae</taxon>
        <taxon>Nonomuraea</taxon>
    </lineage>
</organism>